<keyword evidence="4" id="KW-1208">Phospholipid metabolism</keyword>
<dbReference type="NCBIfam" id="TIGR00530">
    <property type="entry name" value="AGP_acyltrn"/>
    <property type="match status" value="1"/>
</dbReference>
<evidence type="ECO:0000256" key="5">
    <source>
        <dbReference type="SAM" id="MobiDB-lite"/>
    </source>
</evidence>
<reference evidence="7 8" key="1">
    <citation type="journal article" date="2010" name="Nature">
        <title>Nitrite-driven anaerobic methane oxidation by oxygenic bacteria.</title>
        <authorList>
            <person name="Ettwig K.F."/>
            <person name="Butler M.K."/>
            <person name="Le Paslier D."/>
            <person name="Pelletier E."/>
            <person name="Mangenot S."/>
            <person name="Kuypers M.M.M."/>
            <person name="Schreiber F."/>
            <person name="Dutilh B.E."/>
            <person name="Zedelius J."/>
            <person name="de Beer D."/>
            <person name="Gloerich J."/>
            <person name="Wessels H.J.C.T."/>
            <person name="van Allen T."/>
            <person name="Luesken F."/>
            <person name="Wu M."/>
            <person name="van de Pas-Schoonen K.T."/>
            <person name="Op den Camp H.J.M."/>
            <person name="Janssen-Megens E.M."/>
            <person name="Francoijs K-J."/>
            <person name="Stunnenberg H."/>
            <person name="Weissenbach J."/>
            <person name="Jetten M.S.M."/>
            <person name="Strous M."/>
        </authorList>
    </citation>
    <scope>NUCLEOTIDE SEQUENCE [LARGE SCALE GENOMIC DNA]</scope>
</reference>
<keyword evidence="4" id="KW-0443">Lipid metabolism</keyword>
<evidence type="ECO:0000256" key="2">
    <source>
        <dbReference type="ARBA" id="ARBA00022679"/>
    </source>
</evidence>
<dbReference type="GO" id="GO:0016020">
    <property type="term" value="C:membrane"/>
    <property type="evidence" value="ECO:0007669"/>
    <property type="project" value="InterPro"/>
</dbReference>
<dbReference type="AlphaFoldDB" id="D5MFA0"/>
<comment type="domain">
    <text evidence="4">The HXXXXD motif is essential for acyltransferase activity and may constitute the binding site for the phosphate moiety of the glycerol-3-phosphate.</text>
</comment>
<organism evidence="7 8">
    <name type="scientific">Methylomirabilis oxygeniifera</name>
    <dbReference type="NCBI Taxonomy" id="671143"/>
    <lineage>
        <taxon>Bacteria</taxon>
        <taxon>Candidatus Methylomirabilota</taxon>
        <taxon>Candidatus Methylomirabilia</taxon>
        <taxon>Candidatus Methylomirabilales</taxon>
        <taxon>Candidatus Methylomirabilaceae</taxon>
        <taxon>Candidatus Methylomirabilis</taxon>
    </lineage>
</organism>
<evidence type="ECO:0000259" key="6">
    <source>
        <dbReference type="SMART" id="SM00563"/>
    </source>
</evidence>
<dbReference type="SMART" id="SM00563">
    <property type="entry name" value="PlsC"/>
    <property type="match status" value="1"/>
</dbReference>
<evidence type="ECO:0000313" key="7">
    <source>
        <dbReference type="EMBL" id="CBE68429.1"/>
    </source>
</evidence>
<dbReference type="PANTHER" id="PTHR10434:SF11">
    <property type="entry name" value="1-ACYL-SN-GLYCEROL-3-PHOSPHATE ACYLTRANSFERASE"/>
    <property type="match status" value="1"/>
</dbReference>
<keyword evidence="3 4" id="KW-0012">Acyltransferase</keyword>
<dbReference type="Pfam" id="PF01553">
    <property type="entry name" value="Acyltransferase"/>
    <property type="match status" value="1"/>
</dbReference>
<comment type="similarity">
    <text evidence="1 4">Belongs to the 1-acyl-sn-glycerol-3-phosphate acyltransferase family.</text>
</comment>
<dbReference type="GO" id="GO:0003841">
    <property type="term" value="F:1-acylglycerol-3-phosphate O-acyltransferase activity"/>
    <property type="evidence" value="ECO:0007669"/>
    <property type="project" value="UniProtKB-UniRule"/>
</dbReference>
<dbReference type="EC" id="2.3.1.51" evidence="4"/>
<dbReference type="KEGG" id="mox:DAMO_1369"/>
<feature type="compositionally biased region" description="Basic and acidic residues" evidence="5">
    <location>
        <begin position="218"/>
        <end position="232"/>
    </location>
</feature>
<evidence type="ECO:0000256" key="3">
    <source>
        <dbReference type="ARBA" id="ARBA00023315"/>
    </source>
</evidence>
<dbReference type="GO" id="GO:0006654">
    <property type="term" value="P:phosphatidic acid biosynthetic process"/>
    <property type="evidence" value="ECO:0007669"/>
    <property type="project" value="TreeGrafter"/>
</dbReference>
<dbReference type="PATRIC" id="fig|671143.5.peg.1197"/>
<dbReference type="InterPro" id="IPR002123">
    <property type="entry name" value="Plipid/glycerol_acylTrfase"/>
</dbReference>
<dbReference type="SUPFAM" id="SSF69593">
    <property type="entry name" value="Glycerol-3-phosphate (1)-acyltransferase"/>
    <property type="match status" value="1"/>
</dbReference>
<dbReference type="Proteomes" id="UP000006898">
    <property type="component" value="Chromosome"/>
</dbReference>
<dbReference type="EMBL" id="FP565575">
    <property type="protein sequence ID" value="CBE68429.1"/>
    <property type="molecule type" value="Genomic_DNA"/>
</dbReference>
<dbReference type="eggNOG" id="COG0204">
    <property type="taxonomic scope" value="Bacteria"/>
</dbReference>
<name>D5MFA0_METO1</name>
<evidence type="ECO:0000313" key="8">
    <source>
        <dbReference type="Proteomes" id="UP000006898"/>
    </source>
</evidence>
<dbReference type="STRING" id="671143.DAMO_1369"/>
<accession>D5MFA0</accession>
<keyword evidence="4" id="KW-0444">Lipid biosynthesis</keyword>
<dbReference type="PANTHER" id="PTHR10434">
    <property type="entry name" value="1-ACYL-SN-GLYCEROL-3-PHOSPHATE ACYLTRANSFERASE"/>
    <property type="match status" value="1"/>
</dbReference>
<dbReference type="CDD" id="cd07989">
    <property type="entry name" value="LPLAT_AGPAT-like"/>
    <property type="match status" value="1"/>
</dbReference>
<keyword evidence="2 4" id="KW-0808">Transferase</keyword>
<evidence type="ECO:0000256" key="1">
    <source>
        <dbReference type="ARBA" id="ARBA00008655"/>
    </source>
</evidence>
<gene>
    <name evidence="7" type="ORF">DAMO_1369</name>
</gene>
<keyword evidence="4" id="KW-0594">Phospholipid biosynthesis</keyword>
<feature type="region of interest" description="Disordered" evidence="5">
    <location>
        <begin position="217"/>
        <end position="238"/>
    </location>
</feature>
<dbReference type="InterPro" id="IPR004552">
    <property type="entry name" value="AGP_acyltrans"/>
</dbReference>
<protein>
    <recommendedName>
        <fullName evidence="4">1-acyl-sn-glycerol-3-phosphate acyltransferase</fullName>
        <ecNumber evidence="4">2.3.1.51</ecNumber>
    </recommendedName>
</protein>
<dbReference type="HOGENOM" id="CLU_027938_4_5_0"/>
<evidence type="ECO:0000256" key="4">
    <source>
        <dbReference type="RuleBase" id="RU361267"/>
    </source>
</evidence>
<proteinExistence type="inferred from homology"/>
<comment type="catalytic activity">
    <reaction evidence="4">
        <text>a 1-acyl-sn-glycero-3-phosphate + an acyl-CoA = a 1,2-diacyl-sn-glycero-3-phosphate + CoA</text>
        <dbReference type="Rhea" id="RHEA:19709"/>
        <dbReference type="ChEBI" id="CHEBI:57287"/>
        <dbReference type="ChEBI" id="CHEBI:57970"/>
        <dbReference type="ChEBI" id="CHEBI:58342"/>
        <dbReference type="ChEBI" id="CHEBI:58608"/>
        <dbReference type="EC" id="2.3.1.51"/>
    </reaction>
</comment>
<sequence>MSSAFLQGLAPKKAMTRSLFTIGRLLCLAIAKLAFRLHVEGQEFIPRTGPAILAANHVSYIDPIIIGIAIQRPVCFMAKKELFRSPLFGWLLRQFGTIPINRYRTDVQAFKRAASALEAGEIIAIFPEGTRGDGVDLRPAKPGIGLIAARTGAPVIPTFHRGTGKVLPRGAWLPRPYRITVKFGAPCRFPEKQAETEQDQVVTFSQTIMEKIAALKIGSERGSRSRGDDRGMQQETQC</sequence>
<feature type="domain" description="Phospholipid/glycerol acyltransferase" evidence="6">
    <location>
        <begin position="51"/>
        <end position="163"/>
    </location>
</feature>